<name>A0A5B7E676_PORTR</name>
<organism evidence="1 2">
    <name type="scientific">Portunus trituberculatus</name>
    <name type="common">Swimming crab</name>
    <name type="synonym">Neptunus trituberculatus</name>
    <dbReference type="NCBI Taxonomy" id="210409"/>
    <lineage>
        <taxon>Eukaryota</taxon>
        <taxon>Metazoa</taxon>
        <taxon>Ecdysozoa</taxon>
        <taxon>Arthropoda</taxon>
        <taxon>Crustacea</taxon>
        <taxon>Multicrustacea</taxon>
        <taxon>Malacostraca</taxon>
        <taxon>Eumalacostraca</taxon>
        <taxon>Eucarida</taxon>
        <taxon>Decapoda</taxon>
        <taxon>Pleocyemata</taxon>
        <taxon>Brachyura</taxon>
        <taxon>Eubrachyura</taxon>
        <taxon>Portunoidea</taxon>
        <taxon>Portunidae</taxon>
        <taxon>Portuninae</taxon>
        <taxon>Portunus</taxon>
    </lineage>
</organism>
<accession>A0A5B7E676</accession>
<comment type="caution">
    <text evidence="1">The sequence shown here is derived from an EMBL/GenBank/DDBJ whole genome shotgun (WGS) entry which is preliminary data.</text>
</comment>
<keyword evidence="2" id="KW-1185">Reference proteome</keyword>
<dbReference type="EMBL" id="VSRR010002048">
    <property type="protein sequence ID" value="MPC29298.1"/>
    <property type="molecule type" value="Genomic_DNA"/>
</dbReference>
<proteinExistence type="predicted"/>
<protein>
    <submittedName>
        <fullName evidence="1">Uncharacterized protein</fullName>
    </submittedName>
</protein>
<evidence type="ECO:0000313" key="1">
    <source>
        <dbReference type="EMBL" id="MPC29298.1"/>
    </source>
</evidence>
<gene>
    <name evidence="1" type="ORF">E2C01_022525</name>
</gene>
<evidence type="ECO:0000313" key="2">
    <source>
        <dbReference type="Proteomes" id="UP000324222"/>
    </source>
</evidence>
<dbReference type="AlphaFoldDB" id="A0A5B7E676"/>
<reference evidence="1 2" key="1">
    <citation type="submission" date="2019-05" db="EMBL/GenBank/DDBJ databases">
        <title>Another draft genome of Portunus trituberculatus and its Hox gene families provides insights of decapod evolution.</title>
        <authorList>
            <person name="Jeong J.-H."/>
            <person name="Song I."/>
            <person name="Kim S."/>
            <person name="Choi T."/>
            <person name="Kim D."/>
            <person name="Ryu S."/>
            <person name="Kim W."/>
        </authorList>
    </citation>
    <scope>NUCLEOTIDE SEQUENCE [LARGE SCALE GENOMIC DNA]</scope>
    <source>
        <tissue evidence="1">Muscle</tissue>
    </source>
</reference>
<dbReference type="Proteomes" id="UP000324222">
    <property type="component" value="Unassembled WGS sequence"/>
</dbReference>
<sequence>MLPQMSLITGRCTKEITFYVLGLNPCEGGWNRPELGTRFSQLVLVTGWRHLASFLSQFLCDGADVVRLKATAAPDIANPKVVDGASVAVDVKSVRSPGLGRMGGMEAVDGRSSE</sequence>